<evidence type="ECO:0000256" key="2">
    <source>
        <dbReference type="SAM" id="MobiDB-lite"/>
    </source>
</evidence>
<sequence>MVGSVGGRGGRTGRGAPEDPGEAGFSGPQACGIVGITYRQLDYWARTGLVRPSIADAHGSGSQRRYAYRDLVELKVIKQLLDGGVSLQRARRAIECLRQSLGVDLAAASLVLAGPTTVLARSDGEVVDLLRGGQGVLNIVPLGGVVEAIDDAVHRVVPGPGTLPLRDEPEAADVGDQAVRALGSA</sequence>
<dbReference type="InterPro" id="IPR000551">
    <property type="entry name" value="MerR-type_HTH_dom"/>
</dbReference>
<accession>A0ABV6BZN7</accession>
<name>A0ABV6BZN7_9ACTN</name>
<dbReference type="EMBL" id="JBHLYQ010000008">
    <property type="protein sequence ID" value="MFC0080895.1"/>
    <property type="molecule type" value="Genomic_DNA"/>
</dbReference>
<feature type="compositionally biased region" description="Gly residues" evidence="2">
    <location>
        <begin position="1"/>
        <end position="13"/>
    </location>
</feature>
<evidence type="ECO:0000259" key="3">
    <source>
        <dbReference type="PROSITE" id="PS50937"/>
    </source>
</evidence>
<evidence type="ECO:0000313" key="4">
    <source>
        <dbReference type="EMBL" id="MFC0080895.1"/>
    </source>
</evidence>
<dbReference type="InterPro" id="IPR009061">
    <property type="entry name" value="DNA-bd_dom_put_sf"/>
</dbReference>
<reference evidence="4 5" key="1">
    <citation type="submission" date="2024-09" db="EMBL/GenBank/DDBJ databases">
        <authorList>
            <person name="Sun Q."/>
            <person name="Mori K."/>
        </authorList>
    </citation>
    <scope>NUCLEOTIDE SEQUENCE [LARGE SCALE GENOMIC DNA]</scope>
    <source>
        <strain evidence="4 5">JCM 15389</strain>
    </source>
</reference>
<dbReference type="RefSeq" id="WP_282436240.1">
    <property type="nucleotide sequence ID" value="NZ_JAKHEX010000004.1"/>
</dbReference>
<dbReference type="Pfam" id="PF13411">
    <property type="entry name" value="MerR_1"/>
    <property type="match status" value="1"/>
</dbReference>
<dbReference type="SMART" id="SM00422">
    <property type="entry name" value="HTH_MERR"/>
    <property type="match status" value="1"/>
</dbReference>
<dbReference type="Proteomes" id="UP001589788">
    <property type="component" value="Unassembled WGS sequence"/>
</dbReference>
<proteinExistence type="predicted"/>
<feature type="domain" description="HTH merR-type" evidence="3">
    <location>
        <begin position="35"/>
        <end position="96"/>
    </location>
</feature>
<comment type="caution">
    <text evidence="4">The sequence shown here is derived from an EMBL/GenBank/DDBJ whole genome shotgun (WGS) entry which is preliminary data.</text>
</comment>
<evidence type="ECO:0000256" key="1">
    <source>
        <dbReference type="ARBA" id="ARBA00023125"/>
    </source>
</evidence>
<organism evidence="4 5">
    <name type="scientific">Aciditerrimonas ferrireducens</name>
    <dbReference type="NCBI Taxonomy" id="667306"/>
    <lineage>
        <taxon>Bacteria</taxon>
        <taxon>Bacillati</taxon>
        <taxon>Actinomycetota</taxon>
        <taxon>Acidimicrobiia</taxon>
        <taxon>Acidimicrobiales</taxon>
        <taxon>Acidimicrobiaceae</taxon>
        <taxon>Aciditerrimonas</taxon>
    </lineage>
</organism>
<dbReference type="PANTHER" id="PTHR30204">
    <property type="entry name" value="REDOX-CYCLING DRUG-SENSING TRANSCRIPTIONAL ACTIVATOR SOXR"/>
    <property type="match status" value="1"/>
</dbReference>
<dbReference type="PANTHER" id="PTHR30204:SF3">
    <property type="entry name" value="HTH MERR-TYPE DOMAIN-CONTAINING PROTEIN"/>
    <property type="match status" value="1"/>
</dbReference>
<protein>
    <submittedName>
        <fullName evidence="4">MerR family transcriptional regulator</fullName>
    </submittedName>
</protein>
<dbReference type="SUPFAM" id="SSF46955">
    <property type="entry name" value="Putative DNA-binding domain"/>
    <property type="match status" value="1"/>
</dbReference>
<gene>
    <name evidence="4" type="ORF">ACFFRE_01825</name>
</gene>
<dbReference type="PROSITE" id="PS50937">
    <property type="entry name" value="HTH_MERR_2"/>
    <property type="match status" value="1"/>
</dbReference>
<dbReference type="Gene3D" id="1.10.1660.10">
    <property type="match status" value="1"/>
</dbReference>
<keyword evidence="1" id="KW-0238">DNA-binding</keyword>
<dbReference type="InterPro" id="IPR047057">
    <property type="entry name" value="MerR_fam"/>
</dbReference>
<keyword evidence="5" id="KW-1185">Reference proteome</keyword>
<evidence type="ECO:0000313" key="5">
    <source>
        <dbReference type="Proteomes" id="UP001589788"/>
    </source>
</evidence>
<feature type="region of interest" description="Disordered" evidence="2">
    <location>
        <begin position="1"/>
        <end position="25"/>
    </location>
</feature>